<accession>A0A1H7Y1X3</accession>
<keyword evidence="1" id="KW-0472">Membrane</keyword>
<protein>
    <recommendedName>
        <fullName evidence="4">Dolichyl-phosphate-mannose-protein mannosyltransferase</fullName>
    </recommendedName>
</protein>
<feature type="transmembrane region" description="Helical" evidence="1">
    <location>
        <begin position="221"/>
        <end position="243"/>
    </location>
</feature>
<feature type="transmembrane region" description="Helical" evidence="1">
    <location>
        <begin position="301"/>
        <end position="319"/>
    </location>
</feature>
<dbReference type="OrthoDB" id="8266279at2"/>
<keyword evidence="3" id="KW-1185">Reference proteome</keyword>
<dbReference type="RefSeq" id="WP_093663473.1">
    <property type="nucleotide sequence ID" value="NZ_FOCF01000001.1"/>
</dbReference>
<evidence type="ECO:0000313" key="3">
    <source>
        <dbReference type="Proteomes" id="UP000199206"/>
    </source>
</evidence>
<sequence length="366" mass="38522">MRRPADPFWLAAPTRFAGMSVRAARMALALAVLLLLASWAGPPQGIARAAADAGAGDNALYGAIVDGVRHGGSYYPVAAEALRAGDYPLKPFVTFRLPTLAVVEAHLPGWLVGGLLGVLVTATLIAWFGRLSPALPRLAARVAAALLIAGGLIVYAQASLATFHEIWAGLFIALSLALRRPGRWVEAVALGLCAMLVRETAALFVAIMAVVALLEGERREAATWFASLGVLALAVALHAHAVAQVVGPLDAESPGWTGMLGFGHFARTMARSTVLDIFPPALAAPLVVLAMLGWAGWRDPLATRIAAILAAYAVLLSLFGRADTFYWGLLVAAVLLPGLVMAPDALRDLFAAALDKRRITVRRVVR</sequence>
<dbReference type="EMBL" id="FOCF01000001">
    <property type="protein sequence ID" value="SEM39338.1"/>
    <property type="molecule type" value="Genomic_DNA"/>
</dbReference>
<evidence type="ECO:0000256" key="1">
    <source>
        <dbReference type="SAM" id="Phobius"/>
    </source>
</evidence>
<feature type="transmembrane region" description="Helical" evidence="1">
    <location>
        <begin position="325"/>
        <end position="346"/>
    </location>
</feature>
<feature type="transmembrane region" description="Helical" evidence="1">
    <location>
        <begin position="140"/>
        <end position="167"/>
    </location>
</feature>
<keyword evidence="1" id="KW-0812">Transmembrane</keyword>
<organism evidence="2 3">
    <name type="scientific">Sphingomonas gellani</name>
    <dbReference type="NCBI Taxonomy" id="1166340"/>
    <lineage>
        <taxon>Bacteria</taxon>
        <taxon>Pseudomonadati</taxon>
        <taxon>Pseudomonadota</taxon>
        <taxon>Alphaproteobacteria</taxon>
        <taxon>Sphingomonadales</taxon>
        <taxon>Sphingomonadaceae</taxon>
        <taxon>Sphingomonas</taxon>
    </lineage>
</organism>
<keyword evidence="1" id="KW-1133">Transmembrane helix</keyword>
<name>A0A1H7Y1X3_9SPHN</name>
<feature type="transmembrane region" description="Helical" evidence="1">
    <location>
        <begin position="107"/>
        <end position="128"/>
    </location>
</feature>
<evidence type="ECO:0008006" key="4">
    <source>
        <dbReference type="Google" id="ProtNLM"/>
    </source>
</evidence>
<dbReference type="STRING" id="1166340.SAMN05192583_0023"/>
<gene>
    <name evidence="2" type="ORF">SAMN05192583_0023</name>
</gene>
<dbReference type="AlphaFoldDB" id="A0A1H7Y1X3"/>
<proteinExistence type="predicted"/>
<feature type="transmembrane region" description="Helical" evidence="1">
    <location>
        <begin position="187"/>
        <end position="214"/>
    </location>
</feature>
<evidence type="ECO:0000313" key="2">
    <source>
        <dbReference type="EMBL" id="SEM39338.1"/>
    </source>
</evidence>
<feature type="transmembrane region" description="Helical" evidence="1">
    <location>
        <begin position="277"/>
        <end position="294"/>
    </location>
</feature>
<reference evidence="3" key="1">
    <citation type="submission" date="2016-10" db="EMBL/GenBank/DDBJ databases">
        <authorList>
            <person name="Varghese N."/>
            <person name="Submissions S."/>
        </authorList>
    </citation>
    <scope>NUCLEOTIDE SEQUENCE [LARGE SCALE GENOMIC DNA]</scope>
    <source>
        <strain evidence="3">S6-262</strain>
    </source>
</reference>
<dbReference type="Proteomes" id="UP000199206">
    <property type="component" value="Unassembled WGS sequence"/>
</dbReference>